<feature type="coiled-coil region" evidence="1">
    <location>
        <begin position="167"/>
        <end position="197"/>
    </location>
</feature>
<gene>
    <name evidence="2" type="ORF">H9817_05395</name>
</gene>
<feature type="coiled-coil region" evidence="1">
    <location>
        <begin position="446"/>
        <end position="526"/>
    </location>
</feature>
<evidence type="ECO:0008006" key="4">
    <source>
        <dbReference type="Google" id="ProtNLM"/>
    </source>
</evidence>
<dbReference type="Proteomes" id="UP000824017">
    <property type="component" value="Unassembled WGS sequence"/>
</dbReference>
<proteinExistence type="predicted"/>
<feature type="coiled-coil region" evidence="1">
    <location>
        <begin position="557"/>
        <end position="602"/>
    </location>
</feature>
<keyword evidence="1" id="KW-0175">Coiled coil</keyword>
<dbReference type="EMBL" id="DXCD01000138">
    <property type="protein sequence ID" value="HIZ13342.1"/>
    <property type="molecule type" value="Genomic_DNA"/>
</dbReference>
<name>A0A9D2DAB4_9FIRM</name>
<feature type="non-terminal residue" evidence="2">
    <location>
        <position position="1"/>
    </location>
</feature>
<reference evidence="2" key="2">
    <citation type="submission" date="2021-04" db="EMBL/GenBank/DDBJ databases">
        <authorList>
            <person name="Gilroy R."/>
        </authorList>
    </citation>
    <scope>NUCLEOTIDE SEQUENCE</scope>
    <source>
        <strain evidence="2">ChiGjej1B1-13045</strain>
    </source>
</reference>
<sequence length="930" mass="107593">GITLFMQMTGLKLAWQDVPKYQRKLRNIMAYNPAAKIQEFIKESVLEEHNVNFDKLKDAKKNIEKVNQTLEQINQELQDLDAILKDYGEHDRRALRLQIDDIKIKYKNVVAYRTKRREAEEAVSRNRTTCQALGKMIQTEIGEIEEIESYYSEAKSALREMDVSKAIFASEQLIKSYEQQLEALDKEKEALETFQARIRHILSRTNESGESLPDNGMAEKLTSGAVDLAEKKAYIDTLKTAVQDCRDRILAEKGVADAELAGVQKECTEQTRIIETCEKNKADYSYAGEQMELIREINREFARKGIRGEAHMACEYVAGLEDEEWRDAIEAFLGVHRYAVIVEPALFDIADEVMDRSTHRYVELVNTKRLMTKEIKCTEDSVYHFLHIRNDTAARYFMFWLGKIHAVDKKDVPNYDNAMSKEGKLSRNMAVTYINTKKLRSYCLGNEAIELNRRKAEARLKELEAEEAELLKRQNRLKANADFLQEGLNAFREYNLNAHKEALKAAAELNEEKARHQELLEAQKDNAEFITLSERVAMLGSQLDEKKKIKDRHLTEKTVLEAESKTKEKEIKEYKAKEEEGQRQLEEERARSRSAVEAAVREYDSYLSGGNKEGGLMQPSTKERAARRVRELAAEILGFQQAYNNRKQDIDRLPIGLEYESIYQKRRGRIWIDDLQGIQQKLKDQTLKYERIFKREFVLNIYEAAKSARSDIADINKELRKLQFSTKYQFDVKMLGDTSDYAKILRYAEYLQESNDMGDGQMSLSAVTGYDNDEVEAREKEIKDIINKIIDKNDMSEMKKFADYRNYMSYEIIINNDEVKDGKLSKQVGYNSGAGTQIPYTLILSAALSMLYNVRVNSVRLIFIDEPFEKMSDHNIKLMLDFFKNQDFQVIFCAPPNKLESIGNECGVIIPVLKISNDNMQIGKVRFHEQ</sequence>
<evidence type="ECO:0000256" key="1">
    <source>
        <dbReference type="SAM" id="Coils"/>
    </source>
</evidence>
<evidence type="ECO:0000313" key="2">
    <source>
        <dbReference type="EMBL" id="HIZ13342.1"/>
    </source>
</evidence>
<reference evidence="2" key="1">
    <citation type="journal article" date="2021" name="PeerJ">
        <title>Extensive microbial diversity within the chicken gut microbiome revealed by metagenomics and culture.</title>
        <authorList>
            <person name="Gilroy R."/>
            <person name="Ravi A."/>
            <person name="Getino M."/>
            <person name="Pursley I."/>
            <person name="Horton D.L."/>
            <person name="Alikhan N.F."/>
            <person name="Baker D."/>
            <person name="Gharbi K."/>
            <person name="Hall N."/>
            <person name="Watson M."/>
            <person name="Adriaenssens E.M."/>
            <person name="Foster-Nyarko E."/>
            <person name="Jarju S."/>
            <person name="Secka A."/>
            <person name="Antonio M."/>
            <person name="Oren A."/>
            <person name="Chaudhuri R.R."/>
            <person name="La Ragione R."/>
            <person name="Hildebrand F."/>
            <person name="Pallen M.J."/>
        </authorList>
    </citation>
    <scope>NUCLEOTIDE SEQUENCE</scope>
    <source>
        <strain evidence="2">ChiGjej1B1-13045</strain>
    </source>
</reference>
<evidence type="ECO:0000313" key="3">
    <source>
        <dbReference type="Proteomes" id="UP000824017"/>
    </source>
</evidence>
<dbReference type="AlphaFoldDB" id="A0A9D2DAB4"/>
<organism evidence="2 3">
    <name type="scientific">Candidatus Mediterraneibacter stercorigallinarum</name>
    <dbReference type="NCBI Taxonomy" id="2838686"/>
    <lineage>
        <taxon>Bacteria</taxon>
        <taxon>Bacillati</taxon>
        <taxon>Bacillota</taxon>
        <taxon>Clostridia</taxon>
        <taxon>Lachnospirales</taxon>
        <taxon>Lachnospiraceae</taxon>
        <taxon>Mediterraneibacter</taxon>
    </lineage>
</organism>
<comment type="caution">
    <text evidence="2">The sequence shown here is derived from an EMBL/GenBank/DDBJ whole genome shotgun (WGS) entry which is preliminary data.</text>
</comment>
<feature type="coiled-coil region" evidence="1">
    <location>
        <begin position="46"/>
        <end position="90"/>
    </location>
</feature>
<accession>A0A9D2DAB4</accession>
<dbReference type="Pfam" id="PF13558">
    <property type="entry name" value="SbcC_Walker_B"/>
    <property type="match status" value="1"/>
</dbReference>
<protein>
    <recommendedName>
        <fullName evidence="4">Chromosome segregation protein SMC</fullName>
    </recommendedName>
</protein>